<keyword evidence="1" id="KW-0614">Plasmid</keyword>
<organism evidence="1 2">
    <name type="scientific">Rhodococcus opacus (strain B4)</name>
    <dbReference type="NCBI Taxonomy" id="632772"/>
    <lineage>
        <taxon>Bacteria</taxon>
        <taxon>Bacillati</taxon>
        <taxon>Actinomycetota</taxon>
        <taxon>Actinomycetes</taxon>
        <taxon>Mycobacteriales</taxon>
        <taxon>Nocardiaceae</taxon>
        <taxon>Rhodococcus</taxon>
    </lineage>
</organism>
<dbReference type="HOGENOM" id="CLU_1218967_0_0_11"/>
<name>C1BDH5_RHOOB</name>
<gene>
    <name evidence="1" type="ordered locus">ROP_pROB02-00150</name>
</gene>
<protein>
    <submittedName>
        <fullName evidence="1">Uncharacterized protein</fullName>
    </submittedName>
</protein>
<evidence type="ECO:0000313" key="1">
    <source>
        <dbReference type="EMBL" id="BAH47028.1"/>
    </source>
</evidence>
<reference evidence="1 2" key="1">
    <citation type="journal article" date="2005" name="J. Biosci. Bioeng.">
        <title>Isolation and characterization of benzene-tolerant Rhodococcus opacus strains.</title>
        <authorList>
            <person name="Na K.S."/>
            <person name="Kuroda A."/>
            <person name="Takiguchi N."/>
            <person name="Ikeda T."/>
            <person name="Ohtake H."/>
            <person name="Kato J."/>
        </authorList>
    </citation>
    <scope>NUCLEOTIDE SEQUENCE [LARGE SCALE GENOMIC DNA]</scope>
    <source>
        <strain evidence="1 2">B4</strain>
        <plasmid evidence="1">pROB02</plasmid>
    </source>
</reference>
<dbReference type="KEGG" id="rop:ROP_pROB02-00150"/>
<accession>C1BDH5</accession>
<dbReference type="AlphaFoldDB" id="C1BDH5"/>
<proteinExistence type="predicted"/>
<reference evidence="1 2" key="2">
    <citation type="submission" date="2009-03" db="EMBL/GenBank/DDBJ databases">
        <title>Comparison of the complete genome sequences of Rhodococcus erythropolis PR4 and Rhodococcus opacus B4.</title>
        <authorList>
            <person name="Takarada H."/>
            <person name="Sekine M."/>
            <person name="Hosoyama A."/>
            <person name="Yamada R."/>
            <person name="Fujisawa T."/>
            <person name="Omata S."/>
            <person name="Shimizu A."/>
            <person name="Tsukatani N."/>
            <person name="Tanikawa S."/>
            <person name="Fujita N."/>
            <person name="Harayama S."/>
        </authorList>
    </citation>
    <scope>NUCLEOTIDE SEQUENCE [LARGE SCALE GENOMIC DNA]</scope>
    <source>
        <strain evidence="1 2">B4</strain>
        <plasmid evidence="1 2">pROB02</plasmid>
    </source>
</reference>
<dbReference type="EMBL" id="AP011117">
    <property type="protein sequence ID" value="BAH47028.1"/>
    <property type="molecule type" value="Genomic_DNA"/>
</dbReference>
<dbReference type="PATRIC" id="fig|632772.20.peg.8388"/>
<dbReference type="Proteomes" id="UP000002212">
    <property type="component" value="Plasmid pROB02"/>
</dbReference>
<geneLocation type="plasmid" evidence="1 2">
    <name>pROB02</name>
</geneLocation>
<sequence length="227" mass="24539">MLPTLQRGTPVLLLLAGTCLVAETFYESRVVKGRTQIHGGEMDYQLEKIKYLVPAPRFSRYRKLKVPLAGSLVTSAGRAEAWPAEQVASGSDVVLIGTKTWITSEMDVRIGLGDSDPGWNSFAELLRPSDGIRPSWRSEILPAARSEEAIMPPEARLTVLDGSSAIGWISDLSCDVTVAIVDRSAAYEFAADSILAARSMGGIPLSLNDIGWHPPPGIEALAFETCR</sequence>
<evidence type="ECO:0000313" key="2">
    <source>
        <dbReference type="Proteomes" id="UP000002212"/>
    </source>
</evidence>